<dbReference type="SMART" id="SM00331">
    <property type="entry name" value="PP2C_SIG"/>
    <property type="match status" value="1"/>
</dbReference>
<dbReference type="RefSeq" id="WP_344795382.1">
    <property type="nucleotide sequence ID" value="NZ_BAABBN010000004.1"/>
</dbReference>
<dbReference type="InterPro" id="IPR003594">
    <property type="entry name" value="HATPase_dom"/>
</dbReference>
<keyword evidence="1" id="KW-0378">Hydrolase</keyword>
<dbReference type="Pfam" id="PF07228">
    <property type="entry name" value="SpoIIE"/>
    <property type="match status" value="1"/>
</dbReference>
<evidence type="ECO:0000256" key="2">
    <source>
        <dbReference type="PROSITE-ProRule" id="PRU00169"/>
    </source>
</evidence>
<dbReference type="EMBL" id="BAABBN010000004">
    <property type="protein sequence ID" value="GAA3914435.1"/>
    <property type="molecule type" value="Genomic_DNA"/>
</dbReference>
<dbReference type="Pfam" id="PF00072">
    <property type="entry name" value="Response_reg"/>
    <property type="match status" value="1"/>
</dbReference>
<feature type="modified residue" description="4-aspartylphosphate" evidence="2">
    <location>
        <position position="58"/>
    </location>
</feature>
<evidence type="ECO:0000256" key="1">
    <source>
        <dbReference type="ARBA" id="ARBA00022801"/>
    </source>
</evidence>
<dbReference type="CDD" id="cd16936">
    <property type="entry name" value="HATPase_RsbW-like"/>
    <property type="match status" value="1"/>
</dbReference>
<dbReference type="Pfam" id="PF13581">
    <property type="entry name" value="HATPase_c_2"/>
    <property type="match status" value="1"/>
</dbReference>
<dbReference type="Gene3D" id="3.40.50.2300">
    <property type="match status" value="1"/>
</dbReference>
<protein>
    <submittedName>
        <fullName evidence="4">Two-component system response regulator HsbR</fullName>
    </submittedName>
</protein>
<gene>
    <name evidence="4" type="primary">hsbR_1</name>
    <name evidence="4" type="ORF">GCM10022277_06180</name>
</gene>
<proteinExistence type="predicted"/>
<evidence type="ECO:0000313" key="5">
    <source>
        <dbReference type="Proteomes" id="UP001501565"/>
    </source>
</evidence>
<comment type="caution">
    <text evidence="4">The sequence shown here is derived from an EMBL/GenBank/DDBJ whole genome shotgun (WGS) entry which is preliminary data.</text>
</comment>
<dbReference type="Gene3D" id="3.60.40.10">
    <property type="entry name" value="PPM-type phosphatase domain"/>
    <property type="match status" value="1"/>
</dbReference>
<reference evidence="5" key="1">
    <citation type="journal article" date="2019" name="Int. J. Syst. Evol. Microbiol.">
        <title>The Global Catalogue of Microorganisms (GCM) 10K type strain sequencing project: providing services to taxonomists for standard genome sequencing and annotation.</title>
        <authorList>
            <consortium name="The Broad Institute Genomics Platform"/>
            <consortium name="The Broad Institute Genome Sequencing Center for Infectious Disease"/>
            <person name="Wu L."/>
            <person name="Ma J."/>
        </authorList>
    </citation>
    <scope>NUCLEOTIDE SEQUENCE [LARGE SCALE GENOMIC DNA]</scope>
    <source>
        <strain evidence="5">JCM 17551</strain>
    </source>
</reference>
<dbReference type="SMART" id="SM00448">
    <property type="entry name" value="REC"/>
    <property type="match status" value="1"/>
</dbReference>
<name>A0ABP7M536_9GAMM</name>
<keyword evidence="5" id="KW-1185">Reference proteome</keyword>
<keyword evidence="2" id="KW-0597">Phosphoprotein</keyword>
<dbReference type="Gene3D" id="3.30.565.10">
    <property type="entry name" value="Histidine kinase-like ATPase, C-terminal domain"/>
    <property type="match status" value="1"/>
</dbReference>
<dbReference type="InterPro" id="IPR052016">
    <property type="entry name" value="Bact_Sigma-Reg"/>
</dbReference>
<dbReference type="SUPFAM" id="SSF52172">
    <property type="entry name" value="CheY-like"/>
    <property type="match status" value="1"/>
</dbReference>
<accession>A0ABP7M536</accession>
<dbReference type="PANTHER" id="PTHR43156">
    <property type="entry name" value="STAGE II SPORULATION PROTEIN E-RELATED"/>
    <property type="match status" value="1"/>
</dbReference>
<dbReference type="InterPro" id="IPR001789">
    <property type="entry name" value="Sig_transdc_resp-reg_receiver"/>
</dbReference>
<feature type="domain" description="Response regulatory" evidence="3">
    <location>
        <begin position="9"/>
        <end position="125"/>
    </location>
</feature>
<sequence>MEDDGGSLKILIADDNETDRMILHAIVKKQGHAVVTASDGVEAVERFIEEQPELILLDALMPNMDGFEAARRIKELAGEDLVPIIFLTSLKDAESLAKCLEAGGDDFLSKPYNRIILQAKINAFRRMRNMHLTLQKQRDQIVLHNEHLLHEQETAKAVFDNVAHSGCLDSPNIKYLLSPLAVFNGDVLLAARKPSGGMHVLLGDYTGHGLPAAIGAMPMAEIFYALTSKGFTIEEIIREINAKLKAILPTGVFCCACMVDIEFREREMKVWVGGLPTCYLYKKASGERLEINSNHLPLGVLGSDQFKVKMQVFEVSEGDRVFMWSDGIHEARNDQDVMFGEERLIEIFDRCEKPENLFQDIKGTVEAYLGEAERDDDITLVEVRIPNEQEIEALPEEAINVSDKGPMDWHLDYRLNPLSLKYFNPLPFVLQLITEVPGLRRCSGQVFTILAELYSNALEHGVLKLNSDLKKNPLGFSEYYDLRAERLESLETGFVNFKLNHVPTETGGSLSVLISDSGEGFDFQSKMENESDKQYCGRGIPLISTLCRSVEYQGKGNQVEVIFDWHYTQTGS</sequence>
<dbReference type="InterPro" id="IPR036890">
    <property type="entry name" value="HATPase_C_sf"/>
</dbReference>
<organism evidence="4 5">
    <name type="scientific">Litoribacillus peritrichatus</name>
    <dbReference type="NCBI Taxonomy" id="718191"/>
    <lineage>
        <taxon>Bacteria</taxon>
        <taxon>Pseudomonadati</taxon>
        <taxon>Pseudomonadota</taxon>
        <taxon>Gammaproteobacteria</taxon>
        <taxon>Oceanospirillales</taxon>
        <taxon>Oceanospirillaceae</taxon>
        <taxon>Litoribacillus</taxon>
    </lineage>
</organism>
<dbReference type="Proteomes" id="UP001501565">
    <property type="component" value="Unassembled WGS sequence"/>
</dbReference>
<dbReference type="InterPro" id="IPR036457">
    <property type="entry name" value="PPM-type-like_dom_sf"/>
</dbReference>
<evidence type="ECO:0000313" key="4">
    <source>
        <dbReference type="EMBL" id="GAA3914435.1"/>
    </source>
</evidence>
<evidence type="ECO:0000259" key="3">
    <source>
        <dbReference type="PROSITE" id="PS50110"/>
    </source>
</evidence>
<dbReference type="SUPFAM" id="SSF81606">
    <property type="entry name" value="PP2C-like"/>
    <property type="match status" value="1"/>
</dbReference>
<dbReference type="InterPro" id="IPR001932">
    <property type="entry name" value="PPM-type_phosphatase-like_dom"/>
</dbReference>
<dbReference type="PANTHER" id="PTHR43156:SF2">
    <property type="entry name" value="STAGE II SPORULATION PROTEIN E"/>
    <property type="match status" value="1"/>
</dbReference>
<dbReference type="InterPro" id="IPR011006">
    <property type="entry name" value="CheY-like_superfamily"/>
</dbReference>
<dbReference type="PROSITE" id="PS50110">
    <property type="entry name" value="RESPONSE_REGULATORY"/>
    <property type="match status" value="1"/>
</dbReference>